<dbReference type="PANTHER" id="PTHR21119:SF5">
    <property type="entry name" value="C2 DOMAIN-CONTAINING PROTEIN"/>
    <property type="match status" value="1"/>
</dbReference>
<name>A0A6S7J6E6_PARCT</name>
<dbReference type="PROSITE" id="PS50004">
    <property type="entry name" value="C2"/>
    <property type="match status" value="1"/>
</dbReference>
<dbReference type="PANTHER" id="PTHR21119">
    <property type="entry name" value="C2 DOMAIN-CONTAINING PROTEIN"/>
    <property type="match status" value="1"/>
</dbReference>
<evidence type="ECO:0000313" key="1">
    <source>
        <dbReference type="EMBL" id="CAB4027615.1"/>
    </source>
</evidence>
<dbReference type="EMBL" id="CACRXK020014906">
    <property type="protein sequence ID" value="CAB4027615.1"/>
    <property type="molecule type" value="Genomic_DNA"/>
</dbReference>
<dbReference type="AlphaFoldDB" id="A0A6S7J6E6"/>
<protein>
    <submittedName>
        <fullName evidence="1">C2 domain-containing 2-like</fullName>
    </submittedName>
</protein>
<accession>A0A6S7J6E6</accession>
<proteinExistence type="predicted"/>
<organism evidence="1 2">
    <name type="scientific">Paramuricea clavata</name>
    <name type="common">Red gorgonian</name>
    <name type="synonym">Violescent sea-whip</name>
    <dbReference type="NCBI Taxonomy" id="317549"/>
    <lineage>
        <taxon>Eukaryota</taxon>
        <taxon>Metazoa</taxon>
        <taxon>Cnidaria</taxon>
        <taxon>Anthozoa</taxon>
        <taxon>Octocorallia</taxon>
        <taxon>Malacalcyonacea</taxon>
        <taxon>Plexauridae</taxon>
        <taxon>Paramuricea</taxon>
    </lineage>
</organism>
<reference evidence="1" key="1">
    <citation type="submission" date="2020-04" db="EMBL/GenBank/DDBJ databases">
        <authorList>
            <person name="Alioto T."/>
            <person name="Alioto T."/>
            <person name="Gomez Garrido J."/>
        </authorList>
    </citation>
    <scope>NUCLEOTIDE SEQUENCE</scope>
    <source>
        <strain evidence="1">A484AB</strain>
    </source>
</reference>
<dbReference type="InterPro" id="IPR035892">
    <property type="entry name" value="C2_domain_sf"/>
</dbReference>
<evidence type="ECO:0000313" key="2">
    <source>
        <dbReference type="Proteomes" id="UP001152795"/>
    </source>
</evidence>
<dbReference type="Pfam" id="PF00168">
    <property type="entry name" value="C2"/>
    <property type="match status" value="1"/>
</dbReference>
<dbReference type="SMART" id="SM00239">
    <property type="entry name" value="C2"/>
    <property type="match status" value="1"/>
</dbReference>
<gene>
    <name evidence="1" type="ORF">PACLA_8A033433</name>
</gene>
<dbReference type="SUPFAM" id="SSF49562">
    <property type="entry name" value="C2 domain (Calcium/lipid-binding domain, CaLB)"/>
    <property type="match status" value="1"/>
</dbReference>
<dbReference type="Gene3D" id="2.60.40.150">
    <property type="entry name" value="C2 domain"/>
    <property type="match status" value="1"/>
</dbReference>
<sequence length="301" mass="33284">MGQGQSSDTGGNACLTKSEETTLECVVKSQDSDRSAVEEKLKEVICKTVVNIPLTEGKPSEETIATNLVPESSSSCVDTDGKILVKVIKASGLTGTDKTDIPDAYCLVTSKEPPQKKKTKTVKGTNDPVWNESYVLDVSEKTKEVSFDIYNELKSSEETGFLGQVIVPLAMIGKDQSCRLILPVLPTSAKNSYVTGQINLEYFALRGRQEHHEMNVEDFSLQKDDNGIEFVTFAEGVIQIPDKPVWYKKTPMGKNTIDNIMKKIKENSPLNSICPDKKLINQPQRQEDGCNKVEKLRSSKM</sequence>
<dbReference type="Proteomes" id="UP001152795">
    <property type="component" value="Unassembled WGS sequence"/>
</dbReference>
<dbReference type="InterPro" id="IPR000008">
    <property type="entry name" value="C2_dom"/>
</dbReference>
<dbReference type="OrthoDB" id="1029639at2759"/>
<comment type="caution">
    <text evidence="1">The sequence shown here is derived from an EMBL/GenBank/DDBJ whole genome shotgun (WGS) entry which is preliminary data.</text>
</comment>
<keyword evidence="2" id="KW-1185">Reference proteome</keyword>
<dbReference type="InterPro" id="IPR039934">
    <property type="entry name" value="C2CD2/C2CD2L"/>
</dbReference>